<evidence type="ECO:0000313" key="1">
    <source>
        <dbReference type="EMBL" id="PNT25703.1"/>
    </source>
</evidence>
<dbReference type="Proteomes" id="UP000006729">
    <property type="component" value="Chromosome 8"/>
</dbReference>
<sequence length="73" mass="8334">MTAATFISLSCLSLDTRFLRRPFRFVSSLCFGDLLETSWKMSKNLLLLCAMVPRTLSKKIMKRKLSFLLGAND</sequence>
<dbReference type="EMBL" id="CM009297">
    <property type="protein sequence ID" value="PNT25703.1"/>
    <property type="molecule type" value="Genomic_DNA"/>
</dbReference>
<proteinExistence type="predicted"/>
<accession>A0A2K1ZKA0</accession>
<dbReference type="InParanoid" id="A0A2K1ZKA0"/>
<name>A0A2K1ZKA0_POPTR</name>
<keyword evidence="2" id="KW-1185">Reference proteome</keyword>
<organism evidence="1 2">
    <name type="scientific">Populus trichocarpa</name>
    <name type="common">Western balsam poplar</name>
    <name type="synonym">Populus balsamifera subsp. trichocarpa</name>
    <dbReference type="NCBI Taxonomy" id="3694"/>
    <lineage>
        <taxon>Eukaryota</taxon>
        <taxon>Viridiplantae</taxon>
        <taxon>Streptophyta</taxon>
        <taxon>Embryophyta</taxon>
        <taxon>Tracheophyta</taxon>
        <taxon>Spermatophyta</taxon>
        <taxon>Magnoliopsida</taxon>
        <taxon>eudicotyledons</taxon>
        <taxon>Gunneridae</taxon>
        <taxon>Pentapetalae</taxon>
        <taxon>rosids</taxon>
        <taxon>fabids</taxon>
        <taxon>Malpighiales</taxon>
        <taxon>Salicaceae</taxon>
        <taxon>Saliceae</taxon>
        <taxon>Populus</taxon>
    </lineage>
</organism>
<dbReference type="AlphaFoldDB" id="A0A2K1ZKA0"/>
<protein>
    <submittedName>
        <fullName evidence="1">Uncharacterized protein</fullName>
    </submittedName>
</protein>
<reference evidence="1 2" key="1">
    <citation type="journal article" date="2006" name="Science">
        <title>The genome of black cottonwood, Populus trichocarpa (Torr. &amp; Gray).</title>
        <authorList>
            <person name="Tuskan G.A."/>
            <person name="Difazio S."/>
            <person name="Jansson S."/>
            <person name="Bohlmann J."/>
            <person name="Grigoriev I."/>
            <person name="Hellsten U."/>
            <person name="Putnam N."/>
            <person name="Ralph S."/>
            <person name="Rombauts S."/>
            <person name="Salamov A."/>
            <person name="Schein J."/>
            <person name="Sterck L."/>
            <person name="Aerts A."/>
            <person name="Bhalerao R.R."/>
            <person name="Bhalerao R.P."/>
            <person name="Blaudez D."/>
            <person name="Boerjan W."/>
            <person name="Brun A."/>
            <person name="Brunner A."/>
            <person name="Busov V."/>
            <person name="Campbell M."/>
            <person name="Carlson J."/>
            <person name="Chalot M."/>
            <person name="Chapman J."/>
            <person name="Chen G.L."/>
            <person name="Cooper D."/>
            <person name="Coutinho P.M."/>
            <person name="Couturier J."/>
            <person name="Covert S."/>
            <person name="Cronk Q."/>
            <person name="Cunningham R."/>
            <person name="Davis J."/>
            <person name="Degroeve S."/>
            <person name="Dejardin A."/>
            <person name="Depamphilis C."/>
            <person name="Detter J."/>
            <person name="Dirks B."/>
            <person name="Dubchak I."/>
            <person name="Duplessis S."/>
            <person name="Ehlting J."/>
            <person name="Ellis B."/>
            <person name="Gendler K."/>
            <person name="Goodstein D."/>
            <person name="Gribskov M."/>
            <person name="Grimwood J."/>
            <person name="Groover A."/>
            <person name="Gunter L."/>
            <person name="Hamberger B."/>
            <person name="Heinze B."/>
            <person name="Helariutta Y."/>
            <person name="Henrissat B."/>
            <person name="Holligan D."/>
            <person name="Holt R."/>
            <person name="Huang W."/>
            <person name="Islam-Faridi N."/>
            <person name="Jones S."/>
            <person name="Jones-Rhoades M."/>
            <person name="Jorgensen R."/>
            <person name="Joshi C."/>
            <person name="Kangasjarvi J."/>
            <person name="Karlsson J."/>
            <person name="Kelleher C."/>
            <person name="Kirkpatrick R."/>
            <person name="Kirst M."/>
            <person name="Kohler A."/>
            <person name="Kalluri U."/>
            <person name="Larimer F."/>
            <person name="Leebens-Mack J."/>
            <person name="Leple J.C."/>
            <person name="Locascio P."/>
            <person name="Lou Y."/>
            <person name="Lucas S."/>
            <person name="Martin F."/>
            <person name="Montanini B."/>
            <person name="Napoli C."/>
            <person name="Nelson D.R."/>
            <person name="Nelson C."/>
            <person name="Nieminen K."/>
            <person name="Nilsson O."/>
            <person name="Pereda V."/>
            <person name="Peter G."/>
            <person name="Philippe R."/>
            <person name="Pilate G."/>
            <person name="Poliakov A."/>
            <person name="Razumovskaya J."/>
            <person name="Richardson P."/>
            <person name="Rinaldi C."/>
            <person name="Ritland K."/>
            <person name="Rouze P."/>
            <person name="Ryaboy D."/>
            <person name="Schmutz J."/>
            <person name="Schrader J."/>
            <person name="Segerman B."/>
            <person name="Shin H."/>
            <person name="Siddiqui A."/>
            <person name="Sterky F."/>
            <person name="Terry A."/>
            <person name="Tsai C.J."/>
            <person name="Uberbacher E."/>
            <person name="Unneberg P."/>
            <person name="Vahala J."/>
            <person name="Wall K."/>
            <person name="Wessler S."/>
            <person name="Yang G."/>
            <person name="Yin T."/>
            <person name="Douglas C."/>
            <person name="Marra M."/>
            <person name="Sandberg G."/>
            <person name="Van de Peer Y."/>
            <person name="Rokhsar D."/>
        </authorList>
    </citation>
    <scope>NUCLEOTIDE SEQUENCE [LARGE SCALE GENOMIC DNA]</scope>
    <source>
        <strain evidence="2">cv. Nisqually</strain>
    </source>
</reference>
<gene>
    <name evidence="1" type="ORF">POPTR_008G197900</name>
</gene>
<evidence type="ECO:0000313" key="2">
    <source>
        <dbReference type="Proteomes" id="UP000006729"/>
    </source>
</evidence>